<keyword evidence="2" id="KW-1185">Reference proteome</keyword>
<protein>
    <submittedName>
        <fullName evidence="1">Uncharacterized protein</fullName>
    </submittedName>
</protein>
<accession>A0AAW1HAP3</accession>
<proteinExistence type="predicted"/>
<organism evidence="1 2">
    <name type="scientific">Saponaria officinalis</name>
    <name type="common">Common soapwort</name>
    <name type="synonym">Lychnis saponaria</name>
    <dbReference type="NCBI Taxonomy" id="3572"/>
    <lineage>
        <taxon>Eukaryota</taxon>
        <taxon>Viridiplantae</taxon>
        <taxon>Streptophyta</taxon>
        <taxon>Embryophyta</taxon>
        <taxon>Tracheophyta</taxon>
        <taxon>Spermatophyta</taxon>
        <taxon>Magnoliopsida</taxon>
        <taxon>eudicotyledons</taxon>
        <taxon>Gunneridae</taxon>
        <taxon>Pentapetalae</taxon>
        <taxon>Caryophyllales</taxon>
        <taxon>Caryophyllaceae</taxon>
        <taxon>Caryophylleae</taxon>
        <taxon>Saponaria</taxon>
    </lineage>
</organism>
<dbReference type="AlphaFoldDB" id="A0AAW1HAP3"/>
<evidence type="ECO:0000313" key="2">
    <source>
        <dbReference type="Proteomes" id="UP001443914"/>
    </source>
</evidence>
<comment type="caution">
    <text evidence="1">The sequence shown here is derived from an EMBL/GenBank/DDBJ whole genome shotgun (WGS) entry which is preliminary data.</text>
</comment>
<sequence>MKEEVVKRIILDLAKLIAACRRCTTDSSLELSKFFLADDGTVKVADFVARLLVLTSVLASSQIFVSASEFIATKHRSLVDLISDPWLCLRSALCLLSTK</sequence>
<name>A0AAW1HAP3_SAPOF</name>
<dbReference type="Proteomes" id="UP001443914">
    <property type="component" value="Unassembled WGS sequence"/>
</dbReference>
<evidence type="ECO:0000313" key="1">
    <source>
        <dbReference type="EMBL" id="KAK9673106.1"/>
    </source>
</evidence>
<reference evidence="1" key="1">
    <citation type="submission" date="2024-03" db="EMBL/GenBank/DDBJ databases">
        <title>WGS assembly of Saponaria officinalis var. Norfolk2.</title>
        <authorList>
            <person name="Jenkins J."/>
            <person name="Shu S."/>
            <person name="Grimwood J."/>
            <person name="Barry K."/>
            <person name="Goodstein D."/>
            <person name="Schmutz J."/>
            <person name="Leebens-Mack J."/>
            <person name="Osbourn A."/>
        </authorList>
    </citation>
    <scope>NUCLEOTIDE SEQUENCE [LARGE SCALE GENOMIC DNA]</scope>
    <source>
        <strain evidence="1">JIC</strain>
    </source>
</reference>
<gene>
    <name evidence="1" type="ORF">RND81_12G146600</name>
</gene>
<dbReference type="EMBL" id="JBDFQZ010000012">
    <property type="protein sequence ID" value="KAK9673106.1"/>
    <property type="molecule type" value="Genomic_DNA"/>
</dbReference>